<dbReference type="PANTHER" id="PTHR12895">
    <property type="entry name" value="DYMECLIN"/>
    <property type="match status" value="1"/>
</dbReference>
<dbReference type="Pfam" id="PF09742">
    <property type="entry name" value="Dymeclin"/>
    <property type="match status" value="2"/>
</dbReference>
<dbReference type="InterPro" id="IPR019142">
    <property type="entry name" value="Dymeclin"/>
</dbReference>
<evidence type="ECO:0000313" key="6">
    <source>
        <dbReference type="Proteomes" id="UP000694522"/>
    </source>
</evidence>
<reference evidence="5" key="1">
    <citation type="submission" date="2025-08" db="UniProtKB">
        <authorList>
            <consortium name="Ensembl"/>
        </authorList>
    </citation>
    <scope>IDENTIFICATION</scope>
</reference>
<keyword evidence="3" id="KW-0519">Myristate</keyword>
<evidence type="ECO:0000313" key="5">
    <source>
        <dbReference type="Ensembl" id="ENSACOP00000004171.1"/>
    </source>
</evidence>
<name>A0A8B9F5F7_9PSIT</name>
<comment type="similarity">
    <text evidence="1">Belongs to the dymeclin family.</text>
</comment>
<proteinExistence type="inferred from homology"/>
<dbReference type="Ensembl" id="ENSACOT00000004335.1">
    <property type="protein sequence ID" value="ENSACOP00000004171.1"/>
    <property type="gene ID" value="ENSACOG00000002947.1"/>
</dbReference>
<evidence type="ECO:0000256" key="3">
    <source>
        <dbReference type="ARBA" id="ARBA00022707"/>
    </source>
</evidence>
<evidence type="ECO:0000256" key="2">
    <source>
        <dbReference type="ARBA" id="ARBA00015736"/>
    </source>
</evidence>
<evidence type="ECO:0000256" key="4">
    <source>
        <dbReference type="ARBA" id="ARBA00023288"/>
    </source>
</evidence>
<protein>
    <recommendedName>
        <fullName evidence="2">Dymeclin</fullName>
    </recommendedName>
</protein>
<sequence length="633" mass="71628">MGANSSSISELPENEYLKKLSGAESISENDPFWNQLLSFSFTTPTNSADLKLLEEATISICKSLVEKNPRTGNLGSLIKVFLSRTKELKISAECQNHLFIWQAHNALFIICCLLKVFISRMSEEELQLHFTYEDKAPGSYGTECEDLIEELLCCLIQLIVEIPLLDITYSISLEAVTTLIVFLSCQLFRKEILRDSIVHKYLMRGRCLPYTSRLVKTLLYNFIRQERSPPPGTHVFQQQSDGGGLLYGIASGVATGLWTVFTLGGVGSKPTQQLEQCSPLANQSLLLLLVLANLTDAPDTPNPYRQAVMSFKNTQDSTAFSSSNPHAFQINFNSLYTALCDQQKSDQATLLLYMLLHQNGNVRTYVLARTDIENLVLPILEILYHVEERNSHHVYMALIILLILTEDDGFNRSIHEVILKNITWYAERVLTEISLGSLLILVVIRTIQYNMTRTRDKYLHTNCLAALANMSAQFRSLHQLSKLIFETQDLFSLLSKKHNKVLEQATQSLRGSVGSNDSPLPDYVSIKLNVLVAIPIFLTCSDFSFQVISFFSARLEQAGAELSVERVLEIIKQGAVALPKDRLRKFPELKFKYVEEEQPEEFFIPYVWSLVYNSAVALYWNPHDIQLFTMDSG</sequence>
<reference evidence="5" key="2">
    <citation type="submission" date="2025-09" db="UniProtKB">
        <authorList>
            <consortium name="Ensembl"/>
        </authorList>
    </citation>
    <scope>IDENTIFICATION</scope>
</reference>
<accession>A0A8B9F5F7</accession>
<keyword evidence="6" id="KW-1185">Reference proteome</keyword>
<dbReference type="Proteomes" id="UP000694522">
    <property type="component" value="Unplaced"/>
</dbReference>
<keyword evidence="4" id="KW-0449">Lipoprotein</keyword>
<dbReference type="AlphaFoldDB" id="A0A8B9F5F7"/>
<dbReference type="GO" id="GO:0007030">
    <property type="term" value="P:Golgi organization"/>
    <property type="evidence" value="ECO:0007669"/>
    <property type="project" value="TreeGrafter"/>
</dbReference>
<evidence type="ECO:0000256" key="1">
    <source>
        <dbReference type="ARBA" id="ARBA00010603"/>
    </source>
</evidence>
<dbReference type="PANTHER" id="PTHR12895:SF9">
    <property type="entry name" value="DYMECLIN"/>
    <property type="match status" value="1"/>
</dbReference>
<dbReference type="GO" id="GO:0005794">
    <property type="term" value="C:Golgi apparatus"/>
    <property type="evidence" value="ECO:0007669"/>
    <property type="project" value="TreeGrafter"/>
</dbReference>
<organism evidence="5 6">
    <name type="scientific">Amazona collaria</name>
    <name type="common">yellow-billed parrot</name>
    <dbReference type="NCBI Taxonomy" id="241587"/>
    <lineage>
        <taxon>Eukaryota</taxon>
        <taxon>Metazoa</taxon>
        <taxon>Chordata</taxon>
        <taxon>Craniata</taxon>
        <taxon>Vertebrata</taxon>
        <taxon>Euteleostomi</taxon>
        <taxon>Archelosauria</taxon>
        <taxon>Archosauria</taxon>
        <taxon>Dinosauria</taxon>
        <taxon>Saurischia</taxon>
        <taxon>Theropoda</taxon>
        <taxon>Coelurosauria</taxon>
        <taxon>Aves</taxon>
        <taxon>Neognathae</taxon>
        <taxon>Neoaves</taxon>
        <taxon>Telluraves</taxon>
        <taxon>Australaves</taxon>
        <taxon>Psittaciformes</taxon>
        <taxon>Psittacidae</taxon>
        <taxon>Amazona</taxon>
    </lineage>
</organism>